<dbReference type="AlphaFoldDB" id="A0AAV9JPP6"/>
<dbReference type="Proteomes" id="UP001324427">
    <property type="component" value="Unassembled WGS sequence"/>
</dbReference>
<proteinExistence type="predicted"/>
<comment type="caution">
    <text evidence="2">The sequence shown here is derived from an EMBL/GenBank/DDBJ whole genome shotgun (WGS) entry which is preliminary data.</text>
</comment>
<evidence type="ECO:0000313" key="2">
    <source>
        <dbReference type="EMBL" id="KAK4547574.1"/>
    </source>
</evidence>
<name>A0AAV9JPP6_9PEZI</name>
<keyword evidence="3" id="KW-1185">Reference proteome</keyword>
<sequence length="467" mass="52132">MSATSSYPSLGTRRSNLTTSQSTTAPDPQHLTRIYLSPTKRSLDEFRAICTRADLASHITELVFLGEVIVSADGRACSEDAFKVTMEDRIMDRSLPLRAGSIVCTAFYEDSYALYLNMVDSLKESDTLENGTYDVLVTCLPKLPRLRKIMLQNKIDQPGLNSEWFFFSKGFETGGLVAYEDSTDSKEVMAFEAASEVCSWAQVDKFFEAVRDAGVVVTELALGNGLSDQIQYGIYRTSLFNIKEDIGKLPTDDLMRYIAANLIHLSISSQDSIEGQDLGFWRNFLAGAANLHTLRVYMDSDSQAPHEHGTILSTVLPHLTFTKLHTFEAIGNLDQPTSVRAIWLDAFLTRHAATLQTVELSGILLVNWYRPQNALQSMSRILQSMHSLLGVGCQVAVKLRRRSEHDASECNGSCTRYLMGGGVMWCTRHVMVDGKWLKMTDLDKLARGLAVELRDGQWDFGAYVMRP</sequence>
<protein>
    <submittedName>
        <fullName evidence="2">Uncharacterized protein</fullName>
    </submittedName>
</protein>
<evidence type="ECO:0000256" key="1">
    <source>
        <dbReference type="SAM" id="MobiDB-lite"/>
    </source>
</evidence>
<reference evidence="2 3" key="1">
    <citation type="submission" date="2021-11" db="EMBL/GenBank/DDBJ databases">
        <title>Black yeast isolated from Biological Soil Crust.</title>
        <authorList>
            <person name="Kurbessoian T."/>
        </authorList>
    </citation>
    <scope>NUCLEOTIDE SEQUENCE [LARGE SCALE GENOMIC DNA]</scope>
    <source>
        <strain evidence="2 3">CCFEE 5522</strain>
    </source>
</reference>
<dbReference type="EMBL" id="JAVFHQ010000010">
    <property type="protein sequence ID" value="KAK4547574.1"/>
    <property type="molecule type" value="Genomic_DNA"/>
</dbReference>
<feature type="region of interest" description="Disordered" evidence="1">
    <location>
        <begin position="1"/>
        <end position="29"/>
    </location>
</feature>
<feature type="compositionally biased region" description="Polar residues" evidence="1">
    <location>
        <begin position="1"/>
        <end position="26"/>
    </location>
</feature>
<evidence type="ECO:0000313" key="3">
    <source>
        <dbReference type="Proteomes" id="UP001324427"/>
    </source>
</evidence>
<gene>
    <name evidence="2" type="ORF">LTR36_000531</name>
</gene>
<accession>A0AAV9JPP6</accession>
<organism evidence="2 3">
    <name type="scientific">Oleoguttula mirabilis</name>
    <dbReference type="NCBI Taxonomy" id="1507867"/>
    <lineage>
        <taxon>Eukaryota</taxon>
        <taxon>Fungi</taxon>
        <taxon>Dikarya</taxon>
        <taxon>Ascomycota</taxon>
        <taxon>Pezizomycotina</taxon>
        <taxon>Dothideomycetes</taxon>
        <taxon>Dothideomycetidae</taxon>
        <taxon>Mycosphaerellales</taxon>
        <taxon>Teratosphaeriaceae</taxon>
        <taxon>Oleoguttula</taxon>
    </lineage>
</organism>